<evidence type="ECO:0000313" key="2">
    <source>
        <dbReference type="EMBL" id="SJN37120.1"/>
    </source>
</evidence>
<keyword evidence="3" id="KW-1185">Reference proteome</keyword>
<feature type="region of interest" description="Disordered" evidence="1">
    <location>
        <begin position="25"/>
        <end position="72"/>
    </location>
</feature>
<sequence length="72" mass="7558">MRPSGGTLTGIRGLPVGLSPLRCSGDTAPGCHRRGRRLSRGRGFDRTRRSSVHGCGARAGGERRRAGNADVS</sequence>
<reference evidence="3" key="1">
    <citation type="submission" date="2017-02" db="EMBL/GenBank/DDBJ databases">
        <authorList>
            <person name="Dridi B."/>
        </authorList>
    </citation>
    <scope>NUCLEOTIDE SEQUENCE [LARGE SCALE GENOMIC DNA]</scope>
    <source>
        <strain evidence="3">EB411</strain>
    </source>
</reference>
<dbReference type="EMBL" id="FUKR01000057">
    <property type="protein sequence ID" value="SJN37120.1"/>
    <property type="molecule type" value="Genomic_DNA"/>
</dbReference>
<evidence type="ECO:0000313" key="3">
    <source>
        <dbReference type="Proteomes" id="UP000196778"/>
    </source>
</evidence>
<proteinExistence type="predicted"/>
<protein>
    <submittedName>
        <fullName evidence="2">Uncharacterized protein</fullName>
    </submittedName>
</protein>
<accession>A0A1R4JYG1</accession>
<feature type="compositionally biased region" description="Basic and acidic residues" evidence="1">
    <location>
        <begin position="60"/>
        <end position="72"/>
    </location>
</feature>
<name>A0A1R4JYG1_9MICO</name>
<gene>
    <name evidence="2" type="ORF">FM119_10255</name>
</gene>
<evidence type="ECO:0000256" key="1">
    <source>
        <dbReference type="SAM" id="MobiDB-lite"/>
    </source>
</evidence>
<organism evidence="2 3">
    <name type="scientific">Mycetocola reblochoni REB411</name>
    <dbReference type="NCBI Taxonomy" id="1255698"/>
    <lineage>
        <taxon>Bacteria</taxon>
        <taxon>Bacillati</taxon>
        <taxon>Actinomycetota</taxon>
        <taxon>Actinomycetes</taxon>
        <taxon>Micrococcales</taxon>
        <taxon>Microbacteriaceae</taxon>
        <taxon>Mycetocola</taxon>
    </lineage>
</organism>
<feature type="compositionally biased region" description="Basic residues" evidence="1">
    <location>
        <begin position="31"/>
        <end position="40"/>
    </location>
</feature>
<dbReference type="Proteomes" id="UP000196778">
    <property type="component" value="Unassembled WGS sequence"/>
</dbReference>
<dbReference type="AlphaFoldDB" id="A0A1R4JYG1"/>